<feature type="compositionally biased region" description="Acidic residues" evidence="1">
    <location>
        <begin position="113"/>
        <end position="123"/>
    </location>
</feature>
<dbReference type="RefSeq" id="WP_193735241.1">
    <property type="nucleotide sequence ID" value="NZ_CP063304.1"/>
</dbReference>
<sequence>MRRGVTAVMTVLCVLMGVGLGAIYVTKDNKGPEITIPDGNKSYVEGTDTKDLLKGVKAKDKREGDVTKTLMIEAVRPNADRTKAVVVYVAKDSKNNVTKKSRTVDYRTAEAADSSEPEADEKEPEPTQEPQPDDTQPADVPAVPDPANEPQTDGEAANAEAIKNLPNGSPEIQLVQYEISVPLGSAFKPLTYVKSIVDDVDEKDSLYQRVQIDGEVNTAAAGNYELHYHVVDSAGNSSNVAVLKVTVQ</sequence>
<evidence type="ECO:0000313" key="4">
    <source>
        <dbReference type="Proteomes" id="UP000593601"/>
    </source>
</evidence>
<feature type="compositionally biased region" description="Low complexity" evidence="1">
    <location>
        <begin position="128"/>
        <end position="146"/>
    </location>
</feature>
<feature type="domain" description="Pesticidal crystal protein Cry22Aa Ig-like" evidence="2">
    <location>
        <begin position="178"/>
        <end position="240"/>
    </location>
</feature>
<dbReference type="AlphaFoldDB" id="A0A7M2RHR4"/>
<gene>
    <name evidence="3" type="ORF">INP51_12920</name>
</gene>
<dbReference type="KEGG" id="bliq:INP51_12920"/>
<reference evidence="3 4" key="1">
    <citation type="submission" date="2020-10" db="EMBL/GenBank/DDBJ databases">
        <title>Blautia liquoris sp.nov., isolated from the mud in a fermentation cellar used for the production of Chinese strong-flavoured liquor.</title>
        <authorList>
            <person name="Lu L."/>
        </authorList>
    </citation>
    <scope>NUCLEOTIDE SEQUENCE [LARGE SCALE GENOMIC DNA]</scope>
    <source>
        <strain evidence="3 4">LZLJ-3</strain>
    </source>
</reference>
<name>A0A7M2RHR4_9FIRM</name>
<dbReference type="InterPro" id="IPR032179">
    <property type="entry name" value="Cry22Aa_Ig-like"/>
</dbReference>
<dbReference type="InterPro" id="IPR013783">
    <property type="entry name" value="Ig-like_fold"/>
</dbReference>
<evidence type="ECO:0000256" key="1">
    <source>
        <dbReference type="SAM" id="MobiDB-lite"/>
    </source>
</evidence>
<proteinExistence type="predicted"/>
<dbReference type="Gene3D" id="2.60.40.10">
    <property type="entry name" value="Immunoglobulins"/>
    <property type="match status" value="2"/>
</dbReference>
<feature type="region of interest" description="Disordered" evidence="1">
    <location>
        <begin position="98"/>
        <end position="155"/>
    </location>
</feature>
<evidence type="ECO:0000313" key="3">
    <source>
        <dbReference type="EMBL" id="QOV18880.1"/>
    </source>
</evidence>
<evidence type="ECO:0000259" key="2">
    <source>
        <dbReference type="Pfam" id="PF16403"/>
    </source>
</evidence>
<keyword evidence="4" id="KW-1185">Reference proteome</keyword>
<accession>A0A7M2RHR4</accession>
<organism evidence="3 4">
    <name type="scientific">Blautia liquoris</name>
    <dbReference type="NCBI Taxonomy" id="2779518"/>
    <lineage>
        <taxon>Bacteria</taxon>
        <taxon>Bacillati</taxon>
        <taxon>Bacillota</taxon>
        <taxon>Clostridia</taxon>
        <taxon>Lachnospirales</taxon>
        <taxon>Lachnospiraceae</taxon>
        <taxon>Blautia</taxon>
    </lineage>
</organism>
<dbReference type="EMBL" id="CP063304">
    <property type="protein sequence ID" value="QOV18880.1"/>
    <property type="molecule type" value="Genomic_DNA"/>
</dbReference>
<protein>
    <submittedName>
        <fullName evidence="3">DUF5011 domain-containing protein</fullName>
    </submittedName>
</protein>
<dbReference type="Pfam" id="PF16403">
    <property type="entry name" value="Bact_surface_Ig-like"/>
    <property type="match status" value="1"/>
</dbReference>
<dbReference type="Proteomes" id="UP000593601">
    <property type="component" value="Chromosome"/>
</dbReference>